<keyword evidence="1" id="KW-1133">Transmembrane helix</keyword>
<dbReference type="EMBL" id="ASGP02000008">
    <property type="protein sequence ID" value="KAH9494208.1"/>
    <property type="molecule type" value="Genomic_DNA"/>
</dbReference>
<dbReference type="Proteomes" id="UP000790347">
    <property type="component" value="Unassembled WGS sequence"/>
</dbReference>
<evidence type="ECO:0000256" key="1">
    <source>
        <dbReference type="SAM" id="Phobius"/>
    </source>
</evidence>
<keyword evidence="3" id="KW-1185">Reference proteome</keyword>
<proteinExistence type="predicted"/>
<keyword evidence="1" id="KW-0472">Membrane</keyword>
<evidence type="ECO:0000313" key="2">
    <source>
        <dbReference type="EMBL" id="KAH9494208.1"/>
    </source>
</evidence>
<reference evidence="2" key="2">
    <citation type="journal article" date="2022" name="Res Sq">
        <title>Comparative Genomics Reveals Insights into the Divergent Evolution of Astigmatic Mites and Household Pest Adaptations.</title>
        <authorList>
            <person name="Xiong Q."/>
            <person name="Wan A.T.-Y."/>
            <person name="Liu X.-Y."/>
            <person name="Fung C.S.-H."/>
            <person name="Xiao X."/>
            <person name="Malainual N."/>
            <person name="Hou J."/>
            <person name="Wang L."/>
            <person name="Wang M."/>
            <person name="Yang K."/>
            <person name="Cui Y."/>
            <person name="Leung E."/>
            <person name="Nong W."/>
            <person name="Shin S.-K."/>
            <person name="Au S."/>
            <person name="Jeong K.Y."/>
            <person name="Chew F.T."/>
            <person name="Hui J."/>
            <person name="Leung T.F."/>
            <person name="Tungtrongchitr A."/>
            <person name="Zhong N."/>
            <person name="Liu Z."/>
            <person name="Tsui S."/>
        </authorList>
    </citation>
    <scope>NUCLEOTIDE SEQUENCE</scope>
    <source>
        <strain evidence="2">Derf</strain>
        <tissue evidence="2">Whole organism</tissue>
    </source>
</reference>
<reference evidence="2" key="1">
    <citation type="submission" date="2013-05" db="EMBL/GenBank/DDBJ databases">
        <authorList>
            <person name="Yim A.K.Y."/>
            <person name="Chan T.F."/>
            <person name="Ji K.M."/>
            <person name="Liu X.Y."/>
            <person name="Zhou J.W."/>
            <person name="Li R.Q."/>
            <person name="Yang K.Y."/>
            <person name="Li J."/>
            <person name="Li M."/>
            <person name="Law P.T.W."/>
            <person name="Wu Y.L."/>
            <person name="Cai Z.L."/>
            <person name="Qin H."/>
            <person name="Bao Y."/>
            <person name="Leung R.K.K."/>
            <person name="Ng P.K.S."/>
            <person name="Zou J."/>
            <person name="Zhong X.J."/>
            <person name="Ran P.X."/>
            <person name="Zhong N.S."/>
            <person name="Liu Z.G."/>
            <person name="Tsui S.K.W."/>
        </authorList>
    </citation>
    <scope>NUCLEOTIDE SEQUENCE</scope>
    <source>
        <strain evidence="2">Derf</strain>
        <tissue evidence="2">Whole organism</tissue>
    </source>
</reference>
<evidence type="ECO:0000313" key="3">
    <source>
        <dbReference type="Proteomes" id="UP000790347"/>
    </source>
</evidence>
<dbReference type="AlphaFoldDB" id="A0A922HK59"/>
<protein>
    <submittedName>
        <fullName evidence="2">Uncharacterized protein</fullName>
    </submittedName>
</protein>
<name>A0A922HK59_DERFA</name>
<gene>
    <name evidence="2" type="ORF">DERF_014912</name>
</gene>
<keyword evidence="1" id="KW-0812">Transmembrane</keyword>
<feature type="transmembrane region" description="Helical" evidence="1">
    <location>
        <begin position="43"/>
        <end position="59"/>
    </location>
</feature>
<accession>A0A922HK59</accession>
<organism evidence="2 3">
    <name type="scientific">Dermatophagoides farinae</name>
    <name type="common">American house dust mite</name>
    <dbReference type="NCBI Taxonomy" id="6954"/>
    <lineage>
        <taxon>Eukaryota</taxon>
        <taxon>Metazoa</taxon>
        <taxon>Ecdysozoa</taxon>
        <taxon>Arthropoda</taxon>
        <taxon>Chelicerata</taxon>
        <taxon>Arachnida</taxon>
        <taxon>Acari</taxon>
        <taxon>Acariformes</taxon>
        <taxon>Sarcoptiformes</taxon>
        <taxon>Astigmata</taxon>
        <taxon>Psoroptidia</taxon>
        <taxon>Analgoidea</taxon>
        <taxon>Pyroglyphidae</taxon>
        <taxon>Dermatophagoidinae</taxon>
        <taxon>Dermatophagoides</taxon>
    </lineage>
</organism>
<comment type="caution">
    <text evidence="2">The sequence shown here is derived from an EMBL/GenBank/DDBJ whole genome shotgun (WGS) entry which is preliminary data.</text>
</comment>
<sequence>MNFLNHYESIQYDDDDEDLIDYYYCCCCGYSKNNNMILMNDQLVVWMKILLPLSMMVLIQQLMLDPVSVSHVVLMAMIVYRSIESSNDAYNNNQSIN</sequence>